<name>A0A4Q2D4D2_9AGAR</name>
<evidence type="ECO:0000313" key="1">
    <source>
        <dbReference type="EMBL" id="RXW14200.1"/>
    </source>
</evidence>
<evidence type="ECO:0008006" key="3">
    <source>
        <dbReference type="Google" id="ProtNLM"/>
    </source>
</evidence>
<dbReference type="OrthoDB" id="3032860at2759"/>
<protein>
    <recommendedName>
        <fullName evidence="3">DUF4219 domain-containing protein</fullName>
    </recommendedName>
</protein>
<accession>A0A4Q2D4D2</accession>
<evidence type="ECO:0000313" key="2">
    <source>
        <dbReference type="Proteomes" id="UP000290288"/>
    </source>
</evidence>
<reference evidence="1 2" key="1">
    <citation type="submission" date="2019-01" db="EMBL/GenBank/DDBJ databases">
        <title>Draft genome sequence of Psathyrella aberdarensis IHI B618.</title>
        <authorList>
            <person name="Buettner E."/>
            <person name="Kellner H."/>
        </authorList>
    </citation>
    <scope>NUCLEOTIDE SEQUENCE [LARGE SCALE GENOMIC DNA]</scope>
    <source>
        <strain evidence="1 2">IHI B618</strain>
    </source>
</reference>
<organism evidence="1 2">
    <name type="scientific">Candolleomyces aberdarensis</name>
    <dbReference type="NCBI Taxonomy" id="2316362"/>
    <lineage>
        <taxon>Eukaryota</taxon>
        <taxon>Fungi</taxon>
        <taxon>Dikarya</taxon>
        <taxon>Basidiomycota</taxon>
        <taxon>Agaricomycotina</taxon>
        <taxon>Agaricomycetes</taxon>
        <taxon>Agaricomycetidae</taxon>
        <taxon>Agaricales</taxon>
        <taxon>Agaricineae</taxon>
        <taxon>Psathyrellaceae</taxon>
        <taxon>Candolleomyces</taxon>
    </lineage>
</organism>
<dbReference type="Proteomes" id="UP000290288">
    <property type="component" value="Unassembled WGS sequence"/>
</dbReference>
<sequence length="202" mass="23405">MSSANTSMQASIPIFGSSNYRRWEFMMSSYLQNQSLWQIADGSYGKPEDPASDAEAAVKVAKEAEIRRWKADNDAALGTMRIKMREDFRNLTLGKTAAEVWKLLGDKYGKVTTSMKFAWFQELMKFQLHGTSHPQKELAHFEVLVSKLKEVKIVFDLMVLVMLIVMRLPEFYKNTIPLIIHDIKTNDLKMDDLKEYLQIEWE</sequence>
<dbReference type="STRING" id="2316362.A0A4Q2D4D2"/>
<keyword evidence="2" id="KW-1185">Reference proteome</keyword>
<comment type="caution">
    <text evidence="1">The sequence shown here is derived from an EMBL/GenBank/DDBJ whole genome shotgun (WGS) entry which is preliminary data.</text>
</comment>
<proteinExistence type="predicted"/>
<dbReference type="Pfam" id="PF14223">
    <property type="entry name" value="Retrotran_gag_2"/>
    <property type="match status" value="1"/>
</dbReference>
<dbReference type="EMBL" id="SDEE01000746">
    <property type="protein sequence ID" value="RXW14200.1"/>
    <property type="molecule type" value="Genomic_DNA"/>
</dbReference>
<dbReference type="AlphaFoldDB" id="A0A4Q2D4D2"/>
<gene>
    <name evidence="1" type="ORF">EST38_g11657</name>
</gene>